<keyword evidence="9" id="KW-1185">Reference proteome</keyword>
<dbReference type="InterPro" id="IPR051100">
    <property type="entry name" value="DnaJ_subfamily_B/C"/>
</dbReference>
<dbReference type="GO" id="GO:0071218">
    <property type="term" value="P:cellular response to misfolded protein"/>
    <property type="evidence" value="ECO:0007669"/>
    <property type="project" value="TreeGrafter"/>
</dbReference>
<dbReference type="Proteomes" id="UP001201812">
    <property type="component" value="Unassembled WGS sequence"/>
</dbReference>
<dbReference type="PRINTS" id="PR00625">
    <property type="entry name" value="JDOMAIN"/>
</dbReference>
<keyword evidence="2 6" id="KW-0812">Transmembrane</keyword>
<evidence type="ECO:0000256" key="6">
    <source>
        <dbReference type="SAM" id="Phobius"/>
    </source>
</evidence>
<evidence type="ECO:0000256" key="5">
    <source>
        <dbReference type="SAM" id="MobiDB-lite"/>
    </source>
</evidence>
<evidence type="ECO:0000256" key="3">
    <source>
        <dbReference type="ARBA" id="ARBA00022989"/>
    </source>
</evidence>
<dbReference type="PROSITE" id="PS50076">
    <property type="entry name" value="DNAJ_2"/>
    <property type="match status" value="1"/>
</dbReference>
<dbReference type="AlphaFoldDB" id="A0AAD4R7V9"/>
<dbReference type="PANTHER" id="PTHR43908:SF3">
    <property type="entry name" value="AT29763P-RELATED"/>
    <property type="match status" value="1"/>
</dbReference>
<evidence type="ECO:0000256" key="1">
    <source>
        <dbReference type="ARBA" id="ARBA00004167"/>
    </source>
</evidence>
<dbReference type="Pfam" id="PF00226">
    <property type="entry name" value="DnaJ"/>
    <property type="match status" value="1"/>
</dbReference>
<evidence type="ECO:0000313" key="8">
    <source>
        <dbReference type="EMBL" id="KAI1715750.1"/>
    </source>
</evidence>
<proteinExistence type="predicted"/>
<feature type="transmembrane region" description="Helical" evidence="6">
    <location>
        <begin position="280"/>
        <end position="303"/>
    </location>
</feature>
<dbReference type="GO" id="GO:0030544">
    <property type="term" value="F:Hsp70 protein binding"/>
    <property type="evidence" value="ECO:0007669"/>
    <property type="project" value="TreeGrafter"/>
</dbReference>
<keyword evidence="4 6" id="KW-0472">Membrane</keyword>
<dbReference type="PANTHER" id="PTHR43908">
    <property type="entry name" value="AT29763P-RELATED"/>
    <property type="match status" value="1"/>
</dbReference>
<evidence type="ECO:0000259" key="7">
    <source>
        <dbReference type="PROSITE" id="PS50076"/>
    </source>
</evidence>
<reference evidence="8" key="1">
    <citation type="submission" date="2022-01" db="EMBL/GenBank/DDBJ databases">
        <title>Genome Sequence Resource for Two Populations of Ditylenchus destructor, the Migratory Endoparasitic Phytonematode.</title>
        <authorList>
            <person name="Zhang H."/>
            <person name="Lin R."/>
            <person name="Xie B."/>
        </authorList>
    </citation>
    <scope>NUCLEOTIDE SEQUENCE</scope>
    <source>
        <strain evidence="8">BazhouSP</strain>
    </source>
</reference>
<dbReference type="InterPro" id="IPR036869">
    <property type="entry name" value="J_dom_sf"/>
</dbReference>
<comment type="subcellular location">
    <subcellularLocation>
        <location evidence="1">Membrane</location>
        <topology evidence="1">Single-pass membrane protein</topology>
    </subcellularLocation>
</comment>
<sequence>MVVEANRDAARECVQKASEALRRNDIEKMRNFLAKAKKLDPDCDVDAILRNGHTPMERSASDADDDRSYAHDDHYDDADGLRNRKANTNKSQHRRPSAGSSQKDERQARSSTKDSPQPSASTKVLYTKDEAEMVNRIRHCKDYYEILQVSRETSVAILKKKYYELALKLHPDKCKAPGATEAFKALGNAYGVLSDPKKREDYDRYGSEEQRASVRRQRQHGDFYEFDVGRGFEAEMSPEDIFDMFFGGGVFARGPVNRRRTHFHHQTPREEQPREETSPFFQLLQILPILVIIFGGLIVQFFVGEPAYSLSRDSAYYVQRYTRELRVPYFVKPDFEANYAKKLRQVEQHVEDDYLSMLRTNCYREKNHRESLLWTAKMRGDADMWRRAQEMELTYCKKLEEIYR</sequence>
<dbReference type="InterPro" id="IPR001623">
    <property type="entry name" value="DnaJ_domain"/>
</dbReference>
<dbReference type="SMART" id="SM00271">
    <property type="entry name" value="DnaJ"/>
    <property type="match status" value="1"/>
</dbReference>
<evidence type="ECO:0000313" key="9">
    <source>
        <dbReference type="Proteomes" id="UP001201812"/>
    </source>
</evidence>
<name>A0AAD4R7V9_9BILA</name>
<protein>
    <submittedName>
        <fullName evidence="8">DnaJ domain-containing protein</fullName>
    </submittedName>
</protein>
<accession>A0AAD4R7V9</accession>
<dbReference type="Gene3D" id="1.10.287.110">
    <property type="entry name" value="DnaJ domain"/>
    <property type="match status" value="1"/>
</dbReference>
<feature type="compositionally biased region" description="Basic and acidic residues" evidence="5">
    <location>
        <begin position="55"/>
        <end position="82"/>
    </location>
</feature>
<evidence type="ECO:0000256" key="2">
    <source>
        <dbReference type="ARBA" id="ARBA00022692"/>
    </source>
</evidence>
<dbReference type="FunFam" id="1.10.287.110:FF:000137">
    <property type="entry name" value="DnaJ homolog subfamily B member 1"/>
    <property type="match status" value="1"/>
</dbReference>
<gene>
    <name evidence="8" type="ORF">DdX_08080</name>
</gene>
<keyword evidence="3 6" id="KW-1133">Transmembrane helix</keyword>
<dbReference type="SUPFAM" id="SSF46565">
    <property type="entry name" value="Chaperone J-domain"/>
    <property type="match status" value="1"/>
</dbReference>
<dbReference type="Pfam" id="PF09320">
    <property type="entry name" value="DUF1977"/>
    <property type="match status" value="1"/>
</dbReference>
<feature type="compositionally biased region" description="Polar residues" evidence="5">
    <location>
        <begin position="113"/>
        <end position="124"/>
    </location>
</feature>
<dbReference type="CDD" id="cd06257">
    <property type="entry name" value="DnaJ"/>
    <property type="match status" value="1"/>
</dbReference>
<dbReference type="GO" id="GO:0005789">
    <property type="term" value="C:endoplasmic reticulum membrane"/>
    <property type="evidence" value="ECO:0007669"/>
    <property type="project" value="TreeGrafter"/>
</dbReference>
<dbReference type="InterPro" id="IPR015399">
    <property type="entry name" value="DUF1977_DnaJ-like"/>
</dbReference>
<feature type="compositionally biased region" description="Basic residues" evidence="5">
    <location>
        <begin position="83"/>
        <end position="96"/>
    </location>
</feature>
<feature type="domain" description="J" evidence="7">
    <location>
        <begin position="142"/>
        <end position="206"/>
    </location>
</feature>
<feature type="region of interest" description="Disordered" evidence="5">
    <location>
        <begin position="50"/>
        <end position="126"/>
    </location>
</feature>
<comment type="caution">
    <text evidence="8">The sequence shown here is derived from an EMBL/GenBank/DDBJ whole genome shotgun (WGS) entry which is preliminary data.</text>
</comment>
<dbReference type="EMBL" id="JAKKPZ010000011">
    <property type="protein sequence ID" value="KAI1715750.1"/>
    <property type="molecule type" value="Genomic_DNA"/>
</dbReference>
<organism evidence="8 9">
    <name type="scientific">Ditylenchus destructor</name>
    <dbReference type="NCBI Taxonomy" id="166010"/>
    <lineage>
        <taxon>Eukaryota</taxon>
        <taxon>Metazoa</taxon>
        <taxon>Ecdysozoa</taxon>
        <taxon>Nematoda</taxon>
        <taxon>Chromadorea</taxon>
        <taxon>Rhabditida</taxon>
        <taxon>Tylenchina</taxon>
        <taxon>Tylenchomorpha</taxon>
        <taxon>Sphaerularioidea</taxon>
        <taxon>Anguinidae</taxon>
        <taxon>Anguininae</taxon>
        <taxon>Ditylenchus</taxon>
    </lineage>
</organism>
<evidence type="ECO:0000256" key="4">
    <source>
        <dbReference type="ARBA" id="ARBA00023136"/>
    </source>
</evidence>
<feature type="compositionally biased region" description="Basic and acidic residues" evidence="5">
    <location>
        <begin position="102"/>
        <end position="112"/>
    </location>
</feature>